<reference evidence="3" key="1">
    <citation type="submission" date="2022-11" db="UniProtKB">
        <authorList>
            <consortium name="WormBaseParasite"/>
        </authorList>
    </citation>
    <scope>IDENTIFICATION</scope>
</reference>
<evidence type="ECO:0000256" key="1">
    <source>
        <dbReference type="SAM" id="MobiDB-lite"/>
    </source>
</evidence>
<feature type="compositionally biased region" description="Basic and acidic residues" evidence="1">
    <location>
        <begin position="111"/>
        <end position="123"/>
    </location>
</feature>
<sequence length="141" mass="15788">MSIDFDTINNNDSSVVSAGNSVNLGDEGQQRHADPDPVIPDQTPARMQPLQQQAMHFTPRVAGVLIVWLPIIAMELQQTHPVNPNPDADGPPPLNIKQSPPRVKLAGPKWDIARPEIRPDLNDLDPKEEWQWLEGIRQEQE</sequence>
<dbReference type="AlphaFoldDB" id="A0A915HIK3"/>
<evidence type="ECO:0000313" key="2">
    <source>
        <dbReference type="Proteomes" id="UP000887565"/>
    </source>
</evidence>
<dbReference type="WBParaSite" id="nRc.2.0.1.t01156-RA">
    <property type="protein sequence ID" value="nRc.2.0.1.t01156-RA"/>
    <property type="gene ID" value="nRc.2.0.1.g01156"/>
</dbReference>
<keyword evidence="2" id="KW-1185">Reference proteome</keyword>
<evidence type="ECO:0000313" key="3">
    <source>
        <dbReference type="WBParaSite" id="nRc.2.0.1.t01156-RA"/>
    </source>
</evidence>
<feature type="region of interest" description="Disordered" evidence="1">
    <location>
        <begin position="1"/>
        <end position="50"/>
    </location>
</feature>
<dbReference type="Proteomes" id="UP000887565">
    <property type="component" value="Unplaced"/>
</dbReference>
<name>A0A915HIK3_ROMCU</name>
<feature type="region of interest" description="Disordered" evidence="1">
    <location>
        <begin position="79"/>
        <end position="123"/>
    </location>
</feature>
<protein>
    <submittedName>
        <fullName evidence="3">Uncharacterized protein</fullName>
    </submittedName>
</protein>
<proteinExistence type="predicted"/>
<accession>A0A915HIK3</accession>
<organism evidence="2 3">
    <name type="scientific">Romanomermis culicivorax</name>
    <name type="common">Nematode worm</name>
    <dbReference type="NCBI Taxonomy" id="13658"/>
    <lineage>
        <taxon>Eukaryota</taxon>
        <taxon>Metazoa</taxon>
        <taxon>Ecdysozoa</taxon>
        <taxon>Nematoda</taxon>
        <taxon>Enoplea</taxon>
        <taxon>Dorylaimia</taxon>
        <taxon>Mermithida</taxon>
        <taxon>Mermithoidea</taxon>
        <taxon>Mermithidae</taxon>
        <taxon>Romanomermis</taxon>
    </lineage>
</organism>
<feature type="compositionally biased region" description="Polar residues" evidence="1">
    <location>
        <begin position="7"/>
        <end position="23"/>
    </location>
</feature>